<keyword evidence="2" id="KW-0472">Membrane</keyword>
<evidence type="ECO:0000256" key="2">
    <source>
        <dbReference type="ARBA" id="ARBA00023136"/>
    </source>
</evidence>
<evidence type="ECO:0000256" key="3">
    <source>
        <dbReference type="ARBA" id="ARBA00023237"/>
    </source>
</evidence>
<dbReference type="GO" id="GO:0009279">
    <property type="term" value="C:cell outer membrane"/>
    <property type="evidence" value="ECO:0007669"/>
    <property type="project" value="UniProtKB-SubCell"/>
</dbReference>
<evidence type="ECO:0000313" key="6">
    <source>
        <dbReference type="Proteomes" id="UP000539957"/>
    </source>
</evidence>
<dbReference type="Gene3D" id="2.40.170.20">
    <property type="entry name" value="TonB-dependent receptor, beta-barrel domain"/>
    <property type="match status" value="1"/>
</dbReference>
<feature type="region of interest" description="Disordered" evidence="4">
    <location>
        <begin position="198"/>
        <end position="217"/>
    </location>
</feature>
<dbReference type="EMBL" id="JACHKY010000003">
    <property type="protein sequence ID" value="MBB4798039.1"/>
    <property type="molecule type" value="Genomic_DNA"/>
</dbReference>
<keyword evidence="3" id="KW-0998">Cell outer membrane</keyword>
<organism evidence="5 6">
    <name type="scientific">Brevundimonas bullata</name>
    <dbReference type="NCBI Taxonomy" id="13160"/>
    <lineage>
        <taxon>Bacteria</taxon>
        <taxon>Pseudomonadati</taxon>
        <taxon>Pseudomonadota</taxon>
        <taxon>Alphaproteobacteria</taxon>
        <taxon>Caulobacterales</taxon>
        <taxon>Caulobacteraceae</taxon>
        <taxon>Brevundimonas</taxon>
    </lineage>
</organism>
<gene>
    <name evidence="5" type="ORF">HNP32_001783</name>
</gene>
<dbReference type="Proteomes" id="UP000539957">
    <property type="component" value="Unassembled WGS sequence"/>
</dbReference>
<keyword evidence="6" id="KW-1185">Reference proteome</keyword>
<evidence type="ECO:0008006" key="7">
    <source>
        <dbReference type="Google" id="ProtNLM"/>
    </source>
</evidence>
<evidence type="ECO:0000256" key="1">
    <source>
        <dbReference type="ARBA" id="ARBA00004442"/>
    </source>
</evidence>
<dbReference type="RefSeq" id="WP_184269206.1">
    <property type="nucleotide sequence ID" value="NZ_JACHKY010000003.1"/>
</dbReference>
<protein>
    <recommendedName>
        <fullName evidence="7">TonB-dependent receptor</fullName>
    </recommendedName>
</protein>
<evidence type="ECO:0000313" key="5">
    <source>
        <dbReference type="EMBL" id="MBB4798039.1"/>
    </source>
</evidence>
<dbReference type="SUPFAM" id="SSF56935">
    <property type="entry name" value="Porins"/>
    <property type="match status" value="1"/>
</dbReference>
<sequence length="725" mass="76832">MGWLSLAAVIAGGQDGAAIKVVPTSLPQIARQEQDLGQAVQVEDVEVFGRRGAALTSPEIELDGADIDALGVWDINEVLERMAETLSLGERPMVLINGQPTPNVDAYKGFPPGALARAEVLPPQAAGMYGAAPGQRVVNLVLQPKFSSYDGRVAGSRPTQGGTSSLSGDLRRSAIAGRNTHQVGLRLSRDTALRTGERDYDLSMGRPSDERVTLRPHSDSISLNGNLTRAFGDWSSVFTVNAQTQDSRPVVRLSAEPVESSRRSDTLAGSAGLSGRLAGWLLQGNFNARASRRHEDGLQNIRSDMQSLALTGNASRPLFDLPTGIATLNLSGNLEGGWTAIDRDQTHVKSTTSGQNARGTVAIPLTKAGGRSLVGPIPGDLVATLGGGVRQVGGDGGDELSAGLSWTPLKGFRLTSEWSALTEGVSDNLKSEPIYYGSPIVVFDFRTGEAVEILPIRGGNPDLRPPQFERLSIGASAGPFTPWAVTGNLGYQRAVSTDGVGSLPALTEDVEIAFPELIQRDAEGRLVSIDYRPMNLSSGLSESLNAGFNFSLPRPAGGAGEPMVLRVALNYGLQLANVVRLRAGLPEMDRLKGDGGGLSPQNARIMIDARRGPWGANATAQWQDGYRTRRISAADGPDDLVVAPFTSVDLRFSFQMASRGSPTENGQGGGGRRANAGLQVNLDIANLFDARPEARLAKGSPAPGYGRDVQDPIGRMVRVTLQRRF</sequence>
<evidence type="ECO:0000256" key="4">
    <source>
        <dbReference type="SAM" id="MobiDB-lite"/>
    </source>
</evidence>
<dbReference type="InterPro" id="IPR036942">
    <property type="entry name" value="Beta-barrel_TonB_sf"/>
</dbReference>
<comment type="subcellular location">
    <subcellularLocation>
        <location evidence="1">Cell outer membrane</location>
    </subcellularLocation>
</comment>
<accession>A0A7W7IPA3</accession>
<name>A0A7W7IPA3_9CAUL</name>
<reference evidence="5 6" key="1">
    <citation type="submission" date="2020-08" db="EMBL/GenBank/DDBJ databases">
        <title>Functional genomics of gut bacteria from endangered species of beetles.</title>
        <authorList>
            <person name="Carlos-Shanley C."/>
        </authorList>
    </citation>
    <scope>NUCLEOTIDE SEQUENCE [LARGE SCALE GENOMIC DNA]</scope>
    <source>
        <strain evidence="5 6">S00123</strain>
    </source>
</reference>
<comment type="caution">
    <text evidence="5">The sequence shown here is derived from an EMBL/GenBank/DDBJ whole genome shotgun (WGS) entry which is preliminary data.</text>
</comment>
<dbReference type="AlphaFoldDB" id="A0A7W7IPA3"/>
<proteinExistence type="predicted"/>